<evidence type="ECO:0000313" key="2">
    <source>
        <dbReference type="EMBL" id="STF08806.1"/>
    </source>
</evidence>
<protein>
    <submittedName>
        <fullName evidence="3">Uncharacterized protein</fullName>
    </submittedName>
</protein>
<accession>A0A376L6M8</accession>
<keyword evidence="4" id="KW-1185">Reference proteome</keyword>
<sequence length="178" mass="21009">MSTQAEKIRLLAVDLLKNRSLNEPIDNDLYGIRYSQLKKKIMEDSNHEFTDGAVTGALYTLTERVENIYKIKNNHGTYFYYSEDYKDNLEITRESITTSEEYKDLTDMIKNSEVKVREILRNASQGRYTETTNLDIEHLRKLLNLTDQLSNLLKTYEAEKSFEAMENYRYSQFDNLPF</sequence>
<evidence type="ECO:0000313" key="3">
    <source>
        <dbReference type="EMBL" id="STF08809.1"/>
    </source>
</evidence>
<keyword evidence="1" id="KW-0175">Coiled coil</keyword>
<gene>
    <name evidence="2" type="ORF">NCTC12360_03802</name>
    <name evidence="3" type="ORF">NCTC12360_03805</name>
</gene>
<name>A0A376L6M8_ENTGA</name>
<feature type="coiled-coil region" evidence="1">
    <location>
        <begin position="102"/>
        <end position="159"/>
    </location>
</feature>
<dbReference type="Proteomes" id="UP000254807">
    <property type="component" value="Unassembled WGS sequence"/>
</dbReference>
<evidence type="ECO:0000313" key="4">
    <source>
        <dbReference type="Proteomes" id="UP000254807"/>
    </source>
</evidence>
<dbReference type="AlphaFoldDB" id="A0A376L6M8"/>
<proteinExistence type="predicted"/>
<organism evidence="3 4">
    <name type="scientific">Enterococcus gallinarum</name>
    <dbReference type="NCBI Taxonomy" id="1353"/>
    <lineage>
        <taxon>Bacteria</taxon>
        <taxon>Bacillati</taxon>
        <taxon>Bacillota</taxon>
        <taxon>Bacilli</taxon>
        <taxon>Lactobacillales</taxon>
        <taxon>Enterococcaceae</taxon>
        <taxon>Enterococcus</taxon>
    </lineage>
</organism>
<dbReference type="RefSeq" id="WP_060815704.1">
    <property type="nucleotide sequence ID" value="NZ_JARPZG010000033.1"/>
</dbReference>
<dbReference type="EMBL" id="UFYW01000004">
    <property type="protein sequence ID" value="STF08806.1"/>
    <property type="molecule type" value="Genomic_DNA"/>
</dbReference>
<dbReference type="EMBL" id="UFYW01000004">
    <property type="protein sequence ID" value="STF08809.1"/>
    <property type="molecule type" value="Genomic_DNA"/>
</dbReference>
<reference evidence="3 4" key="1">
    <citation type="submission" date="2018-06" db="EMBL/GenBank/DDBJ databases">
        <authorList>
            <consortium name="Pathogen Informatics"/>
            <person name="Doyle S."/>
        </authorList>
    </citation>
    <scope>NUCLEOTIDE SEQUENCE [LARGE SCALE GENOMIC DNA]</scope>
    <source>
        <strain evidence="3 4">NCTC12360</strain>
    </source>
</reference>
<evidence type="ECO:0000256" key="1">
    <source>
        <dbReference type="SAM" id="Coils"/>
    </source>
</evidence>